<gene>
    <name evidence="1" type="ORF">Cdeb_01361</name>
</gene>
<evidence type="ECO:0000313" key="1">
    <source>
        <dbReference type="EMBL" id="RKO61866.1"/>
    </source>
</evidence>
<keyword evidence="2" id="KW-1185">Reference proteome</keyword>
<sequence>MRQVDEIGKRLAMPVRGFPWLGPVLKSHRQHFIEFCGWDGEIYVKDRGILSFTEYYRYILKQGFCLMIDGVIVGPVFISVHYNTLHKEYLRQLKEDQLKQESQKEGIIIAGKEAVFESAVELYRRGIFDENMIKARIWRYVKPEHRERVFSELKNKGA</sequence>
<dbReference type="EMBL" id="AZRV01000035">
    <property type="protein sequence ID" value="RKO61866.1"/>
    <property type="molecule type" value="Genomic_DNA"/>
</dbReference>
<organism evidence="1 2">
    <name type="scientific">Caldibacillus debilis GB1</name>
    <dbReference type="NCBI Taxonomy" id="1339248"/>
    <lineage>
        <taxon>Bacteria</taxon>
        <taxon>Bacillati</taxon>
        <taxon>Bacillota</taxon>
        <taxon>Bacilli</taxon>
        <taxon>Bacillales</taxon>
        <taxon>Bacillaceae</taxon>
        <taxon>Caldibacillus</taxon>
    </lineage>
</organism>
<accession>A0A420VE80</accession>
<evidence type="ECO:0000313" key="2">
    <source>
        <dbReference type="Proteomes" id="UP000286235"/>
    </source>
</evidence>
<reference evidence="1 2" key="1">
    <citation type="submission" date="2013-12" db="EMBL/GenBank/DDBJ databases">
        <title>Genome and proteome characterization of Caldibacillus debilis GB1 derived from a cellulolytic aero-tolerant co-culture.</title>
        <authorList>
            <person name="Wushke S.T."/>
            <person name="Zhang X."/>
            <person name="Fristensky B."/>
            <person name="Wilkins J.A."/>
            <person name="Levin D.B."/>
            <person name="Sparling R."/>
        </authorList>
    </citation>
    <scope>NUCLEOTIDE SEQUENCE [LARGE SCALE GENOMIC DNA]</scope>
    <source>
        <strain evidence="1 2">GB1</strain>
    </source>
</reference>
<protein>
    <submittedName>
        <fullName evidence="1">Uncharacterized protein</fullName>
    </submittedName>
</protein>
<dbReference type="Proteomes" id="UP000286235">
    <property type="component" value="Unassembled WGS sequence"/>
</dbReference>
<name>A0A420VE80_9BACI</name>
<comment type="caution">
    <text evidence="1">The sequence shown here is derived from an EMBL/GenBank/DDBJ whole genome shotgun (WGS) entry which is preliminary data.</text>
</comment>
<dbReference type="RefSeq" id="WP_120669352.1">
    <property type="nucleotide sequence ID" value="NZ_AZRV01000035.1"/>
</dbReference>
<dbReference type="AlphaFoldDB" id="A0A420VE80"/>
<proteinExistence type="predicted"/>